<gene>
    <name evidence="2" type="ORF">O3M35_007950</name>
</gene>
<dbReference type="Gene3D" id="2.30.29.240">
    <property type="match status" value="1"/>
</dbReference>
<proteinExistence type="predicted"/>
<dbReference type="InterPro" id="IPR037862">
    <property type="entry name" value="PLC-beta_PH"/>
</dbReference>
<sequence length="102" mass="11800">MSIQRSPLAVQLKTLDVHKNLIEGEKFIKWDEDSVSGTPVTLRVDENGFYLHWIDQNKEIDLLDIATIRDCRTGKQAKIPKWEMSVGWSIVRSTMELDKDID</sequence>
<evidence type="ECO:0000313" key="3">
    <source>
        <dbReference type="Proteomes" id="UP001461498"/>
    </source>
</evidence>
<comment type="caution">
    <text evidence="2">The sequence shown here is derived from an EMBL/GenBank/DDBJ whole genome shotgun (WGS) entry which is preliminary data.</text>
</comment>
<keyword evidence="3" id="KW-1185">Reference proteome</keyword>
<dbReference type="EMBL" id="JAPXFL010000004">
    <property type="protein sequence ID" value="KAK9508250.1"/>
    <property type="molecule type" value="Genomic_DNA"/>
</dbReference>
<feature type="domain" description="PLC-beta PH" evidence="1">
    <location>
        <begin position="17"/>
        <end position="81"/>
    </location>
</feature>
<reference evidence="2 3" key="1">
    <citation type="submission" date="2022-12" db="EMBL/GenBank/DDBJ databases">
        <title>Chromosome-level genome assembly of true bugs.</title>
        <authorList>
            <person name="Ma L."/>
            <person name="Li H."/>
        </authorList>
    </citation>
    <scope>NUCLEOTIDE SEQUENCE [LARGE SCALE GENOMIC DNA]</scope>
    <source>
        <strain evidence="2">Lab_2022b</strain>
    </source>
</reference>
<accession>A0AAW1DDS2</accession>
<name>A0AAW1DDS2_9HEMI</name>
<protein>
    <recommendedName>
        <fullName evidence="1">PLC-beta PH domain-containing protein</fullName>
    </recommendedName>
</protein>
<dbReference type="SUPFAM" id="SSF50729">
    <property type="entry name" value="PH domain-like"/>
    <property type="match status" value="1"/>
</dbReference>
<evidence type="ECO:0000259" key="1">
    <source>
        <dbReference type="Pfam" id="PF17787"/>
    </source>
</evidence>
<evidence type="ECO:0000313" key="2">
    <source>
        <dbReference type="EMBL" id="KAK9508250.1"/>
    </source>
</evidence>
<dbReference type="Pfam" id="PF17787">
    <property type="entry name" value="PH_14"/>
    <property type="match status" value="1"/>
</dbReference>
<organism evidence="2 3">
    <name type="scientific">Rhynocoris fuscipes</name>
    <dbReference type="NCBI Taxonomy" id="488301"/>
    <lineage>
        <taxon>Eukaryota</taxon>
        <taxon>Metazoa</taxon>
        <taxon>Ecdysozoa</taxon>
        <taxon>Arthropoda</taxon>
        <taxon>Hexapoda</taxon>
        <taxon>Insecta</taxon>
        <taxon>Pterygota</taxon>
        <taxon>Neoptera</taxon>
        <taxon>Paraneoptera</taxon>
        <taxon>Hemiptera</taxon>
        <taxon>Heteroptera</taxon>
        <taxon>Panheteroptera</taxon>
        <taxon>Cimicomorpha</taxon>
        <taxon>Reduviidae</taxon>
        <taxon>Harpactorinae</taxon>
        <taxon>Harpactorini</taxon>
        <taxon>Rhynocoris</taxon>
    </lineage>
</organism>
<dbReference type="Proteomes" id="UP001461498">
    <property type="component" value="Unassembled WGS sequence"/>
</dbReference>
<dbReference type="AlphaFoldDB" id="A0AAW1DDS2"/>